<gene>
    <name evidence="4" type="ORF">QVD17_01484</name>
</gene>
<dbReference type="PANTHER" id="PTHR12565:SF433">
    <property type="entry name" value="MYC-TYPE, BASIC HELIX-LOOP-HELIX (BHLH) DOMAIN-CONTAINING PROTEIN-RELATED"/>
    <property type="match status" value="1"/>
</dbReference>
<dbReference type="GO" id="GO:0005634">
    <property type="term" value="C:nucleus"/>
    <property type="evidence" value="ECO:0007669"/>
    <property type="project" value="UniProtKB-SubCell"/>
</dbReference>
<dbReference type="AlphaFoldDB" id="A0AAD8LC72"/>
<keyword evidence="5" id="KW-1185">Reference proteome</keyword>
<evidence type="ECO:0000313" key="4">
    <source>
        <dbReference type="EMBL" id="KAK1435717.1"/>
    </source>
</evidence>
<evidence type="ECO:0000313" key="5">
    <source>
        <dbReference type="Proteomes" id="UP001229421"/>
    </source>
</evidence>
<dbReference type="Proteomes" id="UP001229421">
    <property type="component" value="Unassembled WGS sequence"/>
</dbReference>
<dbReference type="PANTHER" id="PTHR12565">
    <property type="entry name" value="STEROL REGULATORY ELEMENT-BINDING PROTEIN"/>
    <property type="match status" value="1"/>
</dbReference>
<dbReference type="GO" id="GO:0003700">
    <property type="term" value="F:DNA-binding transcription factor activity"/>
    <property type="evidence" value="ECO:0007669"/>
    <property type="project" value="TreeGrafter"/>
</dbReference>
<organism evidence="4 5">
    <name type="scientific">Tagetes erecta</name>
    <name type="common">African marigold</name>
    <dbReference type="NCBI Taxonomy" id="13708"/>
    <lineage>
        <taxon>Eukaryota</taxon>
        <taxon>Viridiplantae</taxon>
        <taxon>Streptophyta</taxon>
        <taxon>Embryophyta</taxon>
        <taxon>Tracheophyta</taxon>
        <taxon>Spermatophyta</taxon>
        <taxon>Magnoliopsida</taxon>
        <taxon>eudicotyledons</taxon>
        <taxon>Gunneridae</taxon>
        <taxon>Pentapetalae</taxon>
        <taxon>asterids</taxon>
        <taxon>campanulids</taxon>
        <taxon>Asterales</taxon>
        <taxon>Asteraceae</taxon>
        <taxon>Asteroideae</taxon>
        <taxon>Heliantheae alliance</taxon>
        <taxon>Tageteae</taxon>
        <taxon>Tagetes</taxon>
    </lineage>
</organism>
<sequence length="244" mass="28069">MEPSPFHPFIMNDQCLATTGTGFIYADPYQQILPISTHDHENQPSIYSNNFEILDSSTSTTAVHDHQMKLPACPQSNIMAKSSKRVRKQKKRHEDEENKKKMIEDSKEDGGQIGYIHVRARRGEATDSHSLAERITGKALMLDEVINYVQSLQNEIQILSLKLASVNPSMLHDYGEEYDQQCMFRPAYHQNMTTIQQQTQFSFQDHQMPDMIPQNYSEGAFFDLGEQRQELDDLFALINCNSYN</sequence>
<feature type="region of interest" description="Disordered" evidence="3">
    <location>
        <begin position="80"/>
        <end position="108"/>
    </location>
</feature>
<proteinExistence type="predicted"/>
<protein>
    <submittedName>
        <fullName evidence="4">Uncharacterized protein</fullName>
    </submittedName>
</protein>
<feature type="compositionally biased region" description="Basic and acidic residues" evidence="3">
    <location>
        <begin position="92"/>
        <end position="108"/>
    </location>
</feature>
<feature type="compositionally biased region" description="Basic residues" evidence="3">
    <location>
        <begin position="82"/>
        <end position="91"/>
    </location>
</feature>
<evidence type="ECO:0000256" key="2">
    <source>
        <dbReference type="ARBA" id="ARBA00023242"/>
    </source>
</evidence>
<accession>A0AAD8LC72</accession>
<name>A0AAD8LC72_TARER</name>
<reference evidence="4" key="1">
    <citation type="journal article" date="2023" name="bioRxiv">
        <title>Improved chromosome-level genome assembly for marigold (Tagetes erecta).</title>
        <authorList>
            <person name="Jiang F."/>
            <person name="Yuan L."/>
            <person name="Wang S."/>
            <person name="Wang H."/>
            <person name="Xu D."/>
            <person name="Wang A."/>
            <person name="Fan W."/>
        </authorList>
    </citation>
    <scope>NUCLEOTIDE SEQUENCE</scope>
    <source>
        <strain evidence="4">WSJ</strain>
        <tissue evidence="4">Leaf</tissue>
    </source>
</reference>
<keyword evidence="2" id="KW-0539">Nucleus</keyword>
<comment type="subcellular location">
    <subcellularLocation>
        <location evidence="1">Nucleus</location>
    </subcellularLocation>
</comment>
<dbReference type="EMBL" id="JAUHHV010000001">
    <property type="protein sequence ID" value="KAK1435717.1"/>
    <property type="molecule type" value="Genomic_DNA"/>
</dbReference>
<evidence type="ECO:0000256" key="1">
    <source>
        <dbReference type="ARBA" id="ARBA00004123"/>
    </source>
</evidence>
<comment type="caution">
    <text evidence="4">The sequence shown here is derived from an EMBL/GenBank/DDBJ whole genome shotgun (WGS) entry which is preliminary data.</text>
</comment>
<evidence type="ECO:0000256" key="3">
    <source>
        <dbReference type="SAM" id="MobiDB-lite"/>
    </source>
</evidence>
<dbReference type="InterPro" id="IPR024097">
    <property type="entry name" value="bHLH_ZIP_TF"/>
</dbReference>